<dbReference type="GeneID" id="94192675"/>
<evidence type="ECO:0000313" key="2">
    <source>
        <dbReference type="Proteomes" id="UP001497744"/>
    </source>
</evidence>
<dbReference type="EMBL" id="BPLF01000001">
    <property type="protein sequence ID" value="GIX61192.1"/>
    <property type="molecule type" value="Genomic_DNA"/>
</dbReference>
<sequence length="234" mass="26368">MSCCQQRCDHLEHDAYVFVRDQVPAVRPQYIAQRLQNLQRLQVLLGLYVRREQRQQLLERGVEHDCCVFVGEFRVFAVRELRDGLGAEDDQLVLLRVTYLHHLQERPDVPHVQEYVLARDPLDDQELEVPAQRRILQRLGHAGVRSQPGHVAGAAGAVPQVVLQRGQHVVRFQLDDLNVPRHLGVRPRSLRVLHLRGSSASSPYILTLPQLSGALARGSALQSDQPPGVLLIGA</sequence>
<dbReference type="RefSeq" id="XP_067713263.1">
    <property type="nucleotide sequence ID" value="XM_067857162.1"/>
</dbReference>
<keyword evidence="2" id="KW-1185">Reference proteome</keyword>
<protein>
    <submittedName>
        <fullName evidence="1">Uncharacterized protein</fullName>
    </submittedName>
</protein>
<dbReference type="AlphaFoldDB" id="A0AAV4LM15"/>
<organism evidence="1 2">
    <name type="scientific">Babesia caballi</name>
    <dbReference type="NCBI Taxonomy" id="5871"/>
    <lineage>
        <taxon>Eukaryota</taxon>
        <taxon>Sar</taxon>
        <taxon>Alveolata</taxon>
        <taxon>Apicomplexa</taxon>
        <taxon>Aconoidasida</taxon>
        <taxon>Piroplasmida</taxon>
        <taxon>Babesiidae</taxon>
        <taxon>Babesia</taxon>
    </lineage>
</organism>
<proteinExistence type="predicted"/>
<evidence type="ECO:0000313" key="1">
    <source>
        <dbReference type="EMBL" id="GIX61192.1"/>
    </source>
</evidence>
<comment type="caution">
    <text evidence="1">The sequence shown here is derived from an EMBL/GenBank/DDBJ whole genome shotgun (WGS) entry which is preliminary data.</text>
</comment>
<reference evidence="1 2" key="1">
    <citation type="submission" date="2021-06" db="EMBL/GenBank/DDBJ databases">
        <title>Genome sequence of Babesia caballi.</title>
        <authorList>
            <person name="Yamagishi J."/>
            <person name="Kidaka T."/>
            <person name="Ochi A."/>
        </authorList>
    </citation>
    <scope>NUCLEOTIDE SEQUENCE [LARGE SCALE GENOMIC DNA]</scope>
    <source>
        <strain evidence="1">USDA-D6B2</strain>
    </source>
</reference>
<name>A0AAV4LM15_BABCB</name>
<dbReference type="Proteomes" id="UP001497744">
    <property type="component" value="Unassembled WGS sequence"/>
</dbReference>
<gene>
    <name evidence="1" type="ORF">BcabD6B2_06270</name>
</gene>
<accession>A0AAV4LM15</accession>